<dbReference type="InterPro" id="IPR004176">
    <property type="entry name" value="Clp_R_N"/>
</dbReference>
<evidence type="ECO:0000313" key="9">
    <source>
        <dbReference type="Proteomes" id="UP000018951"/>
    </source>
</evidence>
<dbReference type="GO" id="GO:0008233">
    <property type="term" value="F:peptidase activity"/>
    <property type="evidence" value="ECO:0007669"/>
    <property type="project" value="UniProtKB-KW"/>
</dbReference>
<keyword evidence="8" id="KW-0378">Hydrolase</keyword>
<keyword evidence="3" id="KW-0547">Nucleotide-binding</keyword>
<dbReference type="Proteomes" id="UP000018951">
    <property type="component" value="Unassembled WGS sequence"/>
</dbReference>
<organism evidence="8 9">
    <name type="scientific">Candidatus Xenolissoclinum pacificiensis L6</name>
    <dbReference type="NCBI Taxonomy" id="1401685"/>
    <lineage>
        <taxon>Bacteria</taxon>
        <taxon>Pseudomonadati</taxon>
        <taxon>Pseudomonadota</taxon>
        <taxon>Alphaproteobacteria</taxon>
        <taxon>Rickettsiales</taxon>
        <taxon>Anaplasmataceae</taxon>
        <taxon>Candidatus Xenolissoclinum</taxon>
    </lineage>
</organism>
<dbReference type="SMART" id="SM00382">
    <property type="entry name" value="AAA"/>
    <property type="match status" value="2"/>
</dbReference>
<keyword evidence="5" id="KW-0143">Chaperone</keyword>
<dbReference type="GO" id="GO:0016887">
    <property type="term" value="F:ATP hydrolysis activity"/>
    <property type="evidence" value="ECO:0007669"/>
    <property type="project" value="InterPro"/>
</dbReference>
<evidence type="ECO:0000259" key="6">
    <source>
        <dbReference type="SMART" id="SM00382"/>
    </source>
</evidence>
<reference evidence="8 9" key="1">
    <citation type="journal article" date="2013" name="PLoS ONE">
        <title>Bacterial endosymbiosis in a chordate host: long-term co-evolution and conservation of secondary metabolism.</title>
        <authorList>
            <person name="Kwan J.C."/>
            <person name="Schmidt E.W."/>
        </authorList>
    </citation>
    <scope>NUCLEOTIDE SEQUENCE [LARGE SCALE GENOMIC DNA]</scope>
    <source>
        <strain evidence="9">L6</strain>
    </source>
</reference>
<evidence type="ECO:0000256" key="3">
    <source>
        <dbReference type="ARBA" id="ARBA00022741"/>
    </source>
</evidence>
<dbReference type="InterPro" id="IPR041546">
    <property type="entry name" value="ClpA/ClpB_AAA_lid"/>
</dbReference>
<dbReference type="EMBL" id="AXCJ01000004">
    <property type="protein sequence ID" value="ETO91505.1"/>
    <property type="molecule type" value="Genomic_DNA"/>
</dbReference>
<dbReference type="PANTHER" id="PTHR11638">
    <property type="entry name" value="ATP-DEPENDENT CLP PROTEASE"/>
    <property type="match status" value="1"/>
</dbReference>
<feature type="domain" description="AAA+ ATPase" evidence="6">
    <location>
        <begin position="486"/>
        <end position="653"/>
    </location>
</feature>
<sequence length="744" mass="84822">MNYSVEYSLRKAYGIARNFAHSYLSLDHWFLSLLDSSDVYDVLERSKIDMKKLKDKVVNFLSNMDMSGLSVDYSSSAIRVTVGVQRVVDKFMYNSTEDHRAISPFNILLEIFCQDGCYSTCFIYEQGVSFLDIFYTFLEDEMKEYNYEIIENHAEDKNILLNEYCVNLNENAKKGKIDVVVSREEEIERTIDILARRSKNNPLYVGDPGVGKTAIVEGLAHRIVNGTVPYFLLDKIIYALDIGSLIAGTRYRGDFEERIKNVIKEISNDSTAILFIDEIHTLIGAGATNNGTVDAGNLLKPILTKGGFRCIGATTYSEFNSTFNKDTALSRRFQVIFVKPTEPEDTIKILSVAKTPYERYHRVAYSQGAIRQIVLLSHRYITNKVLPDKAIDIMDEAGAYFNIRYNFKKKNHHLLKPKVVTASDIRKIVSRSTGIPVDDFTRSNYDIVAELKNRLNQNILGQSHVIDEITRNLQFMLSDIHDFTQPTGAFLFIGPTGVGKTETAKIMAEVLRMRFLRFDMSEYSESHSISKFLGAPPGYIGFDKGGILTDQVNNYPYSVILFDEIEKAHPDIYNVLLQVMDYGMLTDANGRKINFSNTIVVITSNVGASKLYDYKLGFDKNENASCDHKATEKLFSAELLNRLDAVLYFDSISLPVMYQVAEKLMKDTREMFSKKSIGFNFDKKVIKYLTDNSYNKKYAVRHLQKFLKTHVLSTVSQKMIQQKIKNVNLILNQSGELDFIYDTK</sequence>
<dbReference type="Gene3D" id="1.10.8.60">
    <property type="match status" value="2"/>
</dbReference>
<evidence type="ECO:0000256" key="2">
    <source>
        <dbReference type="ARBA" id="ARBA00022737"/>
    </source>
</evidence>
<dbReference type="CDD" id="cd19499">
    <property type="entry name" value="RecA-like_ClpB_Hsp104-like"/>
    <property type="match status" value="1"/>
</dbReference>
<protein>
    <submittedName>
        <fullName evidence="8">ATP-dependent Clp protease ATP-binding subunit clpA</fullName>
    </submittedName>
</protein>
<dbReference type="InterPro" id="IPR001270">
    <property type="entry name" value="ClpA/B"/>
</dbReference>
<dbReference type="Pfam" id="PF02861">
    <property type="entry name" value="Clp_N"/>
    <property type="match status" value="1"/>
</dbReference>
<evidence type="ECO:0000256" key="1">
    <source>
        <dbReference type="ARBA" id="ARBA00008675"/>
    </source>
</evidence>
<comment type="caution">
    <text evidence="8">The sequence shown here is derived from an EMBL/GenBank/DDBJ whole genome shotgun (WGS) entry which is preliminary data.</text>
</comment>
<dbReference type="GO" id="GO:0034605">
    <property type="term" value="P:cellular response to heat"/>
    <property type="evidence" value="ECO:0007669"/>
    <property type="project" value="TreeGrafter"/>
</dbReference>
<keyword evidence="2" id="KW-0677">Repeat</keyword>
<evidence type="ECO:0000256" key="4">
    <source>
        <dbReference type="ARBA" id="ARBA00022840"/>
    </source>
</evidence>
<keyword evidence="9" id="KW-1185">Reference proteome</keyword>
<feature type="domain" description="AAA+ ATPase" evidence="6">
    <location>
        <begin position="198"/>
        <end position="341"/>
    </location>
</feature>
<dbReference type="Pfam" id="PF00004">
    <property type="entry name" value="AAA"/>
    <property type="match status" value="1"/>
</dbReference>
<dbReference type="InterPro" id="IPR003959">
    <property type="entry name" value="ATPase_AAA_core"/>
</dbReference>
<dbReference type="InterPro" id="IPR019489">
    <property type="entry name" value="Clp_ATPase_C"/>
</dbReference>
<dbReference type="SUPFAM" id="SSF81923">
    <property type="entry name" value="Double Clp-N motif"/>
    <property type="match status" value="1"/>
</dbReference>
<dbReference type="PATRIC" id="fig|1401685.3.peg.490"/>
<dbReference type="InterPro" id="IPR018368">
    <property type="entry name" value="ClpA/B_CS1"/>
</dbReference>
<proteinExistence type="inferred from homology"/>
<name>W2V066_9RICK</name>
<evidence type="ECO:0000259" key="7">
    <source>
        <dbReference type="SMART" id="SM01086"/>
    </source>
</evidence>
<evidence type="ECO:0000313" key="8">
    <source>
        <dbReference type="EMBL" id="ETO91505.1"/>
    </source>
</evidence>
<dbReference type="PANTHER" id="PTHR11638:SF111">
    <property type="entry name" value="ATP-DEPENDENT CLP PROTEASE ATP-BINDING SUBUNIT CLPA"/>
    <property type="match status" value="1"/>
</dbReference>
<dbReference type="AlphaFoldDB" id="W2V066"/>
<dbReference type="GO" id="GO:0006508">
    <property type="term" value="P:proteolysis"/>
    <property type="evidence" value="ECO:0007669"/>
    <property type="project" value="UniProtKB-KW"/>
</dbReference>
<dbReference type="Gene3D" id="1.10.1780.10">
    <property type="entry name" value="Clp, N-terminal domain"/>
    <property type="match status" value="1"/>
</dbReference>
<dbReference type="Pfam" id="PF07724">
    <property type="entry name" value="AAA_2"/>
    <property type="match status" value="1"/>
</dbReference>
<keyword evidence="8" id="KW-0645">Protease</keyword>
<dbReference type="Pfam" id="PF10431">
    <property type="entry name" value="ClpB_D2-small"/>
    <property type="match status" value="1"/>
</dbReference>
<keyword evidence="4 8" id="KW-0067">ATP-binding</keyword>
<dbReference type="SUPFAM" id="SSF52540">
    <property type="entry name" value="P-loop containing nucleoside triphosphate hydrolases"/>
    <property type="match status" value="2"/>
</dbReference>
<dbReference type="Pfam" id="PF17871">
    <property type="entry name" value="AAA_lid_9"/>
    <property type="match status" value="1"/>
</dbReference>
<dbReference type="STRING" id="1401685.P857_76"/>
<gene>
    <name evidence="8" type="primary">clpA</name>
    <name evidence="8" type="ORF">P857_76</name>
</gene>
<accession>W2V066</accession>
<feature type="domain" description="Clp ATPase C-terminal" evidence="7">
    <location>
        <begin position="652"/>
        <end position="739"/>
    </location>
</feature>
<dbReference type="CDD" id="cd00009">
    <property type="entry name" value="AAA"/>
    <property type="match status" value="1"/>
</dbReference>
<dbReference type="PRINTS" id="PR00300">
    <property type="entry name" value="CLPPROTEASEA"/>
</dbReference>
<dbReference type="InterPro" id="IPR036628">
    <property type="entry name" value="Clp_N_dom_sf"/>
</dbReference>
<evidence type="ECO:0000256" key="5">
    <source>
        <dbReference type="ARBA" id="ARBA00023186"/>
    </source>
</evidence>
<dbReference type="GO" id="GO:0005737">
    <property type="term" value="C:cytoplasm"/>
    <property type="evidence" value="ECO:0007669"/>
    <property type="project" value="TreeGrafter"/>
</dbReference>
<dbReference type="SMART" id="SM01086">
    <property type="entry name" value="ClpB_D2-small"/>
    <property type="match status" value="1"/>
</dbReference>
<dbReference type="Gene3D" id="3.40.50.300">
    <property type="entry name" value="P-loop containing nucleotide triphosphate hydrolases"/>
    <property type="match status" value="2"/>
</dbReference>
<dbReference type="InterPro" id="IPR003593">
    <property type="entry name" value="AAA+_ATPase"/>
</dbReference>
<dbReference type="PROSITE" id="PS00870">
    <property type="entry name" value="CLPAB_1"/>
    <property type="match status" value="1"/>
</dbReference>
<dbReference type="GO" id="GO:0005524">
    <property type="term" value="F:ATP binding"/>
    <property type="evidence" value="ECO:0007669"/>
    <property type="project" value="UniProtKB-KW"/>
</dbReference>
<comment type="similarity">
    <text evidence="1">Belongs to the ClpA/ClpB family.</text>
</comment>
<dbReference type="InterPro" id="IPR050130">
    <property type="entry name" value="ClpA_ClpB"/>
</dbReference>
<dbReference type="InterPro" id="IPR027417">
    <property type="entry name" value="P-loop_NTPase"/>
</dbReference>